<reference evidence="3 4" key="1">
    <citation type="submission" date="2023-09" db="EMBL/GenBank/DDBJ databases">
        <authorList>
            <person name="Rey-Velasco X."/>
        </authorList>
    </citation>
    <scope>NUCLEOTIDE SEQUENCE [LARGE SCALE GENOMIC DNA]</scope>
    <source>
        <strain evidence="3 4">F394</strain>
    </source>
</reference>
<comment type="caution">
    <text evidence="3">The sequence shown here is derived from an EMBL/GenBank/DDBJ whole genome shotgun (WGS) entry which is preliminary data.</text>
</comment>
<dbReference type="RefSeq" id="WP_311662434.1">
    <property type="nucleotide sequence ID" value="NZ_JAVRHT010000008.1"/>
</dbReference>
<feature type="region of interest" description="Disordered" evidence="1">
    <location>
        <begin position="23"/>
        <end position="48"/>
    </location>
</feature>
<protein>
    <submittedName>
        <fullName evidence="3">Arylesterase</fullName>
    </submittedName>
</protein>
<dbReference type="Proteomes" id="UP001267426">
    <property type="component" value="Unassembled WGS sequence"/>
</dbReference>
<feature type="domain" description="SGNH hydrolase-type esterase" evidence="2">
    <location>
        <begin position="63"/>
        <end position="229"/>
    </location>
</feature>
<sequence length="250" mass="25774">MVLRPALAALVVLAAAGCQDDAPTRAIDAPAPPGATATPPSRTTPDVPLAGVRADSDTVTVLFYGDSLTAGYGLARPDEDAYPALVGAQLAEAGVPVRVVNAGNSGETSAGGLGRIEWTLRQTTPDVFVLALGANDGLRGIDPEAMRDNLEGILDHVREAAPGARVVVAGMEALPNMGADYADRFRAVFPDVAEQYDAAFVPFLLDGVAGVPRLNQADGVHPTPEGQRIIARTVGETVVPLAQAEYDEAG</sequence>
<organism evidence="3 4">
    <name type="scientific">Rubrivirga litoralis</name>
    <dbReference type="NCBI Taxonomy" id="3075598"/>
    <lineage>
        <taxon>Bacteria</taxon>
        <taxon>Pseudomonadati</taxon>
        <taxon>Rhodothermota</taxon>
        <taxon>Rhodothermia</taxon>
        <taxon>Rhodothermales</taxon>
        <taxon>Rubricoccaceae</taxon>
        <taxon>Rubrivirga</taxon>
    </lineage>
</organism>
<gene>
    <name evidence="3" type="ORF">RM540_04960</name>
</gene>
<keyword evidence="4" id="KW-1185">Reference proteome</keyword>
<dbReference type="InterPro" id="IPR036514">
    <property type="entry name" value="SGNH_hydro_sf"/>
</dbReference>
<evidence type="ECO:0000259" key="2">
    <source>
        <dbReference type="Pfam" id="PF13472"/>
    </source>
</evidence>
<dbReference type="PROSITE" id="PS51257">
    <property type="entry name" value="PROKAR_LIPOPROTEIN"/>
    <property type="match status" value="1"/>
</dbReference>
<dbReference type="InterPro" id="IPR013830">
    <property type="entry name" value="SGNH_hydro"/>
</dbReference>
<dbReference type="InterPro" id="IPR051532">
    <property type="entry name" value="Ester_Hydrolysis_Enzymes"/>
</dbReference>
<dbReference type="SUPFAM" id="SSF52266">
    <property type="entry name" value="SGNH hydrolase"/>
    <property type="match status" value="1"/>
</dbReference>
<evidence type="ECO:0000256" key="1">
    <source>
        <dbReference type="SAM" id="MobiDB-lite"/>
    </source>
</evidence>
<dbReference type="EMBL" id="JAVRHT010000008">
    <property type="protein sequence ID" value="MDT0631093.1"/>
    <property type="molecule type" value="Genomic_DNA"/>
</dbReference>
<evidence type="ECO:0000313" key="3">
    <source>
        <dbReference type="EMBL" id="MDT0631093.1"/>
    </source>
</evidence>
<dbReference type="CDD" id="cd01822">
    <property type="entry name" value="Lysophospholipase_L1_like"/>
    <property type="match status" value="1"/>
</dbReference>
<dbReference type="PANTHER" id="PTHR30383">
    <property type="entry name" value="THIOESTERASE 1/PROTEASE 1/LYSOPHOSPHOLIPASE L1"/>
    <property type="match status" value="1"/>
</dbReference>
<feature type="compositionally biased region" description="Low complexity" evidence="1">
    <location>
        <begin position="34"/>
        <end position="45"/>
    </location>
</feature>
<dbReference type="Pfam" id="PF13472">
    <property type="entry name" value="Lipase_GDSL_2"/>
    <property type="match status" value="1"/>
</dbReference>
<evidence type="ECO:0000313" key="4">
    <source>
        <dbReference type="Proteomes" id="UP001267426"/>
    </source>
</evidence>
<proteinExistence type="predicted"/>
<accession>A0ABU3BP76</accession>
<dbReference type="Gene3D" id="3.40.50.1110">
    <property type="entry name" value="SGNH hydrolase"/>
    <property type="match status" value="1"/>
</dbReference>
<dbReference type="PANTHER" id="PTHR30383:SF24">
    <property type="entry name" value="THIOESTERASE 1_PROTEASE 1_LYSOPHOSPHOLIPASE L1"/>
    <property type="match status" value="1"/>
</dbReference>
<name>A0ABU3BP76_9BACT</name>